<protein>
    <submittedName>
        <fullName evidence="2">Uncharacterized protein</fullName>
    </submittedName>
</protein>
<accession>A0A1H9DPH1</accession>
<gene>
    <name evidence="2" type="ORF">SAMN05421693_11859</name>
</gene>
<feature type="transmembrane region" description="Helical" evidence="1">
    <location>
        <begin position="16"/>
        <end position="34"/>
    </location>
</feature>
<dbReference type="Proteomes" id="UP000199496">
    <property type="component" value="Unassembled WGS sequence"/>
</dbReference>
<dbReference type="AlphaFoldDB" id="A0A1H9DPH1"/>
<evidence type="ECO:0000256" key="1">
    <source>
        <dbReference type="SAM" id="Phobius"/>
    </source>
</evidence>
<organism evidence="2 3">
    <name type="scientific">Ectothiorhodospira magna</name>
    <dbReference type="NCBI Taxonomy" id="867345"/>
    <lineage>
        <taxon>Bacteria</taxon>
        <taxon>Pseudomonadati</taxon>
        <taxon>Pseudomonadota</taxon>
        <taxon>Gammaproteobacteria</taxon>
        <taxon>Chromatiales</taxon>
        <taxon>Ectothiorhodospiraceae</taxon>
        <taxon>Ectothiorhodospira</taxon>
    </lineage>
</organism>
<evidence type="ECO:0000313" key="2">
    <source>
        <dbReference type="EMBL" id="SEQ15406.1"/>
    </source>
</evidence>
<reference evidence="2 3" key="1">
    <citation type="submission" date="2016-10" db="EMBL/GenBank/DDBJ databases">
        <authorList>
            <person name="de Groot N.N."/>
        </authorList>
    </citation>
    <scope>NUCLEOTIDE SEQUENCE [LARGE SCALE GENOMIC DNA]</scope>
    <source>
        <strain evidence="2 3">B7-7</strain>
    </source>
</reference>
<sequence length="145" mass="15926">MGQDTTRSTRKGLPPWARMLVTPLILLVAAALIWSQLPKGAYSTDLSRIGDGQPALVLIYDSTFMAGMRVMGYMDEIRDDYTPQVHFLVANVGTPDGRRLADQHGVRDGAVLLYSDRGTLVEQLPAPASVEVLRQALDRSLMATR</sequence>
<dbReference type="OrthoDB" id="8546435at2"/>
<name>A0A1H9DPH1_9GAMM</name>
<keyword evidence="1" id="KW-0472">Membrane</keyword>
<dbReference type="InterPro" id="IPR036249">
    <property type="entry name" value="Thioredoxin-like_sf"/>
</dbReference>
<evidence type="ECO:0000313" key="3">
    <source>
        <dbReference type="Proteomes" id="UP000199496"/>
    </source>
</evidence>
<dbReference type="SUPFAM" id="SSF52833">
    <property type="entry name" value="Thioredoxin-like"/>
    <property type="match status" value="1"/>
</dbReference>
<dbReference type="RefSeq" id="WP_090207431.1">
    <property type="nucleotide sequence ID" value="NZ_FOFO01000018.1"/>
</dbReference>
<proteinExistence type="predicted"/>
<dbReference type="EMBL" id="FOFO01000018">
    <property type="protein sequence ID" value="SEQ15406.1"/>
    <property type="molecule type" value="Genomic_DNA"/>
</dbReference>
<keyword evidence="1" id="KW-1133">Transmembrane helix</keyword>
<keyword evidence="1" id="KW-0812">Transmembrane</keyword>
<keyword evidence="3" id="KW-1185">Reference proteome</keyword>